<protein>
    <submittedName>
        <fullName evidence="1">5-methylcytosine-specific restriction enzyme subunit McrC</fullName>
    </submittedName>
</protein>
<dbReference type="AlphaFoldDB" id="A0A173W9C0"/>
<organism evidence="1 2">
    <name type="scientific">Dorea longicatena</name>
    <dbReference type="NCBI Taxonomy" id="88431"/>
    <lineage>
        <taxon>Bacteria</taxon>
        <taxon>Bacillati</taxon>
        <taxon>Bacillota</taxon>
        <taxon>Clostridia</taxon>
        <taxon>Lachnospirales</taxon>
        <taxon>Lachnospiraceae</taxon>
        <taxon>Dorea</taxon>
    </lineage>
</organism>
<dbReference type="Proteomes" id="UP000095439">
    <property type="component" value="Unassembled WGS sequence"/>
</dbReference>
<name>A0A173W9C0_9FIRM</name>
<evidence type="ECO:0000313" key="2">
    <source>
        <dbReference type="Proteomes" id="UP000095439"/>
    </source>
</evidence>
<dbReference type="InterPro" id="IPR019292">
    <property type="entry name" value="McrC"/>
</dbReference>
<reference evidence="1 2" key="1">
    <citation type="submission" date="2015-09" db="EMBL/GenBank/DDBJ databases">
        <authorList>
            <consortium name="Pathogen Informatics"/>
        </authorList>
    </citation>
    <scope>NUCLEOTIDE SEQUENCE [LARGE SCALE GENOMIC DNA]</scope>
    <source>
        <strain evidence="1 2">2789STDY5608866</strain>
    </source>
</reference>
<dbReference type="PANTHER" id="PTHR38733:SF1">
    <property type="entry name" value="TYPE IV METHYL-DIRECTED RESTRICTION ENZYME ECOKMCRBC"/>
    <property type="match status" value="1"/>
</dbReference>
<gene>
    <name evidence="1" type="ORF">ERS852423_00112</name>
</gene>
<dbReference type="EMBL" id="CYYY01000001">
    <property type="protein sequence ID" value="CUN35620.1"/>
    <property type="molecule type" value="Genomic_DNA"/>
</dbReference>
<evidence type="ECO:0000313" key="1">
    <source>
        <dbReference type="EMBL" id="CUN35620.1"/>
    </source>
</evidence>
<dbReference type="RefSeq" id="WP_055180027.1">
    <property type="nucleotide sequence ID" value="NZ_CABIWY010000001.1"/>
</dbReference>
<sequence>MVINRYENSQIKFESLPISWQSQNVLDELADFLQQNWEQRSVFYEDGTITSKQQFIAFIGQRGIKTKNYIGTIVFKGEQINIFPKMFREDADYTETENLTQKHLMKNLVHWLEYCHKIEYPFINITTALEDTEDLRELFITLYIGYVRSALERGAYYQYVEKTEDCTGIKGKFDIKDYYINKIPNGQINRFRCSYSKFEYDNKVNRIIKYTCKQIMNSTTSKNQKEIRKILMRLDEVNDVPCSPHDCNSIQLSKMHRHYDIILSMSKMFLLNRLSNYTVDNNESFCFLFPTELLFEGFIGGFMQEVLSEYGAKVKLQQSEMHLIEDVIYGERSLGAAFTMRHDILVETKNKIFILDTKYKQVSRFEGNDEEVMRVVREEPKQTDIYQVCEYARKRGIQDAYLLYPMYRYEDRETIFPVGISPSPSGDIRIHFIRVPFVFEEDSEKMKEQLKSIILDIIGIDV</sequence>
<accession>A0A173W9C0</accession>
<proteinExistence type="predicted"/>
<dbReference type="PANTHER" id="PTHR38733">
    <property type="entry name" value="PROTEIN MCRC"/>
    <property type="match status" value="1"/>
</dbReference>
<dbReference type="Pfam" id="PF10117">
    <property type="entry name" value="McrBC"/>
    <property type="match status" value="1"/>
</dbReference>